<gene>
    <name evidence="2" type="primary">czcC_1</name>
    <name evidence="2" type="ORF">Pr1d_26900</name>
</gene>
<dbReference type="EMBL" id="CP042913">
    <property type="protein sequence ID" value="QEG35392.1"/>
    <property type="molecule type" value="Genomic_DNA"/>
</dbReference>
<organism evidence="2 3">
    <name type="scientific">Bythopirellula goksoeyrii</name>
    <dbReference type="NCBI Taxonomy" id="1400387"/>
    <lineage>
        <taxon>Bacteria</taxon>
        <taxon>Pseudomonadati</taxon>
        <taxon>Planctomycetota</taxon>
        <taxon>Planctomycetia</taxon>
        <taxon>Pirellulales</taxon>
        <taxon>Lacipirellulaceae</taxon>
        <taxon>Bythopirellula</taxon>
    </lineage>
</organism>
<name>A0A5B9QD22_9BACT</name>
<dbReference type="PANTHER" id="PTHR30203">
    <property type="entry name" value="OUTER MEMBRANE CATION EFFLUX PROTEIN"/>
    <property type="match status" value="1"/>
</dbReference>
<proteinExistence type="inferred from homology"/>
<dbReference type="GO" id="GO:0015562">
    <property type="term" value="F:efflux transmembrane transporter activity"/>
    <property type="evidence" value="ECO:0007669"/>
    <property type="project" value="InterPro"/>
</dbReference>
<dbReference type="Proteomes" id="UP000323917">
    <property type="component" value="Chromosome"/>
</dbReference>
<dbReference type="KEGG" id="bgok:Pr1d_26900"/>
<dbReference type="PANTHER" id="PTHR30203:SF24">
    <property type="entry name" value="BLR4935 PROTEIN"/>
    <property type="match status" value="1"/>
</dbReference>
<evidence type="ECO:0000313" key="3">
    <source>
        <dbReference type="Proteomes" id="UP000323917"/>
    </source>
</evidence>
<evidence type="ECO:0000313" key="2">
    <source>
        <dbReference type="EMBL" id="QEG35392.1"/>
    </source>
</evidence>
<comment type="similarity">
    <text evidence="1">Belongs to the outer membrane factor (OMF) (TC 1.B.17) family.</text>
</comment>
<keyword evidence="3" id="KW-1185">Reference proteome</keyword>
<accession>A0A5B9QD22</accession>
<dbReference type="AlphaFoldDB" id="A0A5B9QD22"/>
<dbReference type="Pfam" id="PF02321">
    <property type="entry name" value="OEP"/>
    <property type="match status" value="2"/>
</dbReference>
<dbReference type="Gene3D" id="1.20.1600.10">
    <property type="entry name" value="Outer membrane efflux proteins (OEP)"/>
    <property type="match status" value="1"/>
</dbReference>
<sequence>MAQQFRVCNDVRIHFYKTLAASDILSIRREMVKTAEDSAVTAQESYNVGQSNRPQVRRANVVLQRARLDVLAAENAYNQAFRTLSTLVGVPLCMGMVEGALESTCPVMSFEEAYGRLLAESPQLAAARAKLAVDQATVARENVQWVPDIVVRGGAGYNFEAEETTAVAGVAFDVPLFDRNQGTVRQAQADYARQRQEIERVELELRNRLAMIYQQYLTGMQHAQEYAEVILPELKAAYRELLESYKERRVDWPDVLMAQHDYFDARLTQVDNLLHARTQEVLIYGYLLHDGLMAAPDITPPGHIDSVPKPR</sequence>
<dbReference type="InterPro" id="IPR003423">
    <property type="entry name" value="OMP_efflux"/>
</dbReference>
<protein>
    <submittedName>
        <fullName evidence="2">Cobalt-zinc-cadmium resistance protein CzcC</fullName>
    </submittedName>
</protein>
<reference evidence="2 3" key="1">
    <citation type="submission" date="2019-08" db="EMBL/GenBank/DDBJ databases">
        <title>Deep-cultivation of Planctomycetes and their phenomic and genomic characterization uncovers novel biology.</title>
        <authorList>
            <person name="Wiegand S."/>
            <person name="Jogler M."/>
            <person name="Boedeker C."/>
            <person name="Pinto D."/>
            <person name="Vollmers J."/>
            <person name="Rivas-Marin E."/>
            <person name="Kohn T."/>
            <person name="Peeters S.H."/>
            <person name="Heuer A."/>
            <person name="Rast P."/>
            <person name="Oberbeckmann S."/>
            <person name="Bunk B."/>
            <person name="Jeske O."/>
            <person name="Meyerdierks A."/>
            <person name="Storesund J.E."/>
            <person name="Kallscheuer N."/>
            <person name="Luecker S."/>
            <person name="Lage O.M."/>
            <person name="Pohl T."/>
            <person name="Merkel B.J."/>
            <person name="Hornburger P."/>
            <person name="Mueller R.-W."/>
            <person name="Bruemmer F."/>
            <person name="Labrenz M."/>
            <person name="Spormann A.M."/>
            <person name="Op den Camp H."/>
            <person name="Overmann J."/>
            <person name="Amann R."/>
            <person name="Jetten M.S.M."/>
            <person name="Mascher T."/>
            <person name="Medema M.H."/>
            <person name="Devos D.P."/>
            <person name="Kaster A.-K."/>
            <person name="Ovreas L."/>
            <person name="Rohde M."/>
            <person name="Galperin M.Y."/>
            <person name="Jogler C."/>
        </authorList>
    </citation>
    <scope>NUCLEOTIDE SEQUENCE [LARGE SCALE GENOMIC DNA]</scope>
    <source>
        <strain evidence="2 3">Pr1d</strain>
    </source>
</reference>
<evidence type="ECO:0000256" key="1">
    <source>
        <dbReference type="ARBA" id="ARBA00007613"/>
    </source>
</evidence>
<dbReference type="SUPFAM" id="SSF56954">
    <property type="entry name" value="Outer membrane efflux proteins (OEP)"/>
    <property type="match status" value="1"/>
</dbReference>
<dbReference type="InterPro" id="IPR010131">
    <property type="entry name" value="MdtP/NodT-like"/>
</dbReference>